<dbReference type="PANTHER" id="PTHR35372">
    <property type="entry name" value="ATP BINDING PROTEIN-RELATED"/>
    <property type="match status" value="1"/>
</dbReference>
<evidence type="ECO:0000256" key="2">
    <source>
        <dbReference type="ARBA" id="ARBA00022801"/>
    </source>
</evidence>
<proteinExistence type="predicted"/>
<dbReference type="EMBL" id="ALAO01000014">
    <property type="protein sequence ID" value="EKO41224.1"/>
    <property type="molecule type" value="Genomic_DNA"/>
</dbReference>
<dbReference type="Pfam" id="PF08706">
    <property type="entry name" value="D5_N"/>
    <property type="match status" value="1"/>
</dbReference>
<dbReference type="Gene3D" id="3.40.50.300">
    <property type="entry name" value="P-loop containing nucleotide triphosphate hydrolases"/>
    <property type="match status" value="1"/>
</dbReference>
<evidence type="ECO:0000259" key="4">
    <source>
        <dbReference type="PROSITE" id="PS51206"/>
    </source>
</evidence>
<dbReference type="AlphaFoldDB" id="K6GJE0"/>
<dbReference type="InterPro" id="IPR006500">
    <property type="entry name" value="Helicase_put_C_phage/plasmid"/>
</dbReference>
<reference evidence="5 6" key="1">
    <citation type="submission" date="2012-07" db="EMBL/GenBank/DDBJ databases">
        <title>Draft genome sequence of Desulfovibrio magneticus str. Maddingley MBC34 obtained from a metagenomic sequence of a methanogenic enrichment isolated from coal-seam formation water in Victoria, Australia.</title>
        <authorList>
            <person name="Greenfield P."/>
            <person name="Hendry P."/>
            <person name="Li D."/>
            <person name="Rosewarne C.P."/>
            <person name="Tran-Dinh N."/>
            <person name="Elbourne L.D.H."/>
            <person name="Paulsen I.T."/>
            <person name="Midgley D.J."/>
        </authorList>
    </citation>
    <scope>NUCLEOTIDE SEQUENCE [LARGE SCALE GENOMIC DNA]</scope>
    <source>
        <strain evidence="6">Maddingley MBC34</strain>
    </source>
</reference>
<dbReference type="InterPro" id="IPR051620">
    <property type="entry name" value="ORF904-like_C"/>
</dbReference>
<evidence type="ECO:0000256" key="3">
    <source>
        <dbReference type="ARBA" id="ARBA00022840"/>
    </source>
</evidence>
<dbReference type="PANTHER" id="PTHR35372:SF2">
    <property type="entry name" value="SF3 HELICASE DOMAIN-CONTAINING PROTEIN"/>
    <property type="match status" value="1"/>
</dbReference>
<dbReference type="InterPro" id="IPR027417">
    <property type="entry name" value="P-loop_NTPase"/>
</dbReference>
<sequence>MPQARNDAREIERRVKERARQIEGGNAPKPVPVAEIHATNEDLKYALRYGNERADAGIVEKYLRWRYIYDRSRQEPYKHNAGSHYEKDAKCQIYVDANAYLNEEYGRFERKLLSALNDPTTPESELKEAGILLKMTKRRINAINSRSRMKNIMQFVTEGNNGIAITSDSWNSDPWLLPVRNGVYNLKTFTFRPSTPDDLFCKFAPTDFIEGAQAPHFTAFLLSSLDGKPDLVRYVQKVLGSAIVGHSKQQEFYVFYGEGRNGKGTTFETLKDVLGPLVDPIRSELITESRFEGNSKGADPELLDMQGLRIVWASETKQGAKLNIEKIKRFTGADTLKGRLNYSNEIVSFQPSHTLLLLTNHKPRVGSNEYALWQRLRLIPFLLSFVDNPTQPHERKRDVDLPERLLTERSGILNWLIEGCRLWQLEGLEPPAEVTAATDSYQSDEDLAQAFLDARCEVVSWASVGAGELHEEFTSWFQSEFGAKARVPGLRPFGEMLERKVRREKGRTTKWIGIRIKPV</sequence>
<dbReference type="InterPro" id="IPR014818">
    <property type="entry name" value="Phage/plasmid_primase_P4_C"/>
</dbReference>
<dbReference type="PATRIC" id="fig|1206767.3.peg.25"/>
<gene>
    <name evidence="5" type="ORF">B193_0038</name>
</gene>
<dbReference type="GO" id="GO:0005524">
    <property type="term" value="F:ATP binding"/>
    <property type="evidence" value="ECO:0007669"/>
    <property type="project" value="UniProtKB-KW"/>
</dbReference>
<dbReference type="NCBIfam" id="TIGR01613">
    <property type="entry name" value="primase_Cterm"/>
    <property type="match status" value="1"/>
</dbReference>
<accession>K6GJE0</accession>
<evidence type="ECO:0000313" key="5">
    <source>
        <dbReference type="EMBL" id="EKO41224.1"/>
    </source>
</evidence>
<feature type="domain" description="SF3 helicase" evidence="4">
    <location>
        <begin position="230"/>
        <end position="394"/>
    </location>
</feature>
<dbReference type="SMART" id="SM00885">
    <property type="entry name" value="D5_N"/>
    <property type="match status" value="1"/>
</dbReference>
<evidence type="ECO:0000313" key="6">
    <source>
        <dbReference type="Proteomes" id="UP000006272"/>
    </source>
</evidence>
<keyword evidence="3" id="KW-0067">ATP-binding</keyword>
<name>K6GJE0_9BACT</name>
<keyword evidence="2" id="KW-0378">Hydrolase</keyword>
<evidence type="ECO:0000256" key="1">
    <source>
        <dbReference type="ARBA" id="ARBA00022741"/>
    </source>
</evidence>
<comment type="caution">
    <text evidence="5">The sequence shown here is derived from an EMBL/GenBank/DDBJ whole genome shotgun (WGS) entry which is preliminary data.</text>
</comment>
<dbReference type="Proteomes" id="UP000006272">
    <property type="component" value="Unassembled WGS sequence"/>
</dbReference>
<protein>
    <submittedName>
        <fullName evidence="5">Phage/plasmid primase, P4 family protein</fullName>
    </submittedName>
</protein>
<organism evidence="5 6">
    <name type="scientific">Solidesulfovibrio magneticus str. Maddingley MBC34</name>
    <dbReference type="NCBI Taxonomy" id="1206767"/>
    <lineage>
        <taxon>Bacteria</taxon>
        <taxon>Pseudomonadati</taxon>
        <taxon>Thermodesulfobacteriota</taxon>
        <taxon>Desulfovibrionia</taxon>
        <taxon>Desulfovibrionales</taxon>
        <taxon>Desulfovibrionaceae</taxon>
        <taxon>Solidesulfovibrio</taxon>
    </lineage>
</organism>
<dbReference type="PROSITE" id="PS51206">
    <property type="entry name" value="SF3_HELICASE_1"/>
    <property type="match status" value="1"/>
</dbReference>
<dbReference type="InterPro" id="IPR014015">
    <property type="entry name" value="Helicase_SF3_DNA-vir"/>
</dbReference>
<dbReference type="GO" id="GO:0016787">
    <property type="term" value="F:hydrolase activity"/>
    <property type="evidence" value="ECO:0007669"/>
    <property type="project" value="UniProtKB-KW"/>
</dbReference>
<keyword evidence="1" id="KW-0547">Nucleotide-binding</keyword>